<dbReference type="InterPro" id="IPR052907">
    <property type="entry name" value="Beta-lactamase/esterase"/>
</dbReference>
<dbReference type="PANTHER" id="PTHR43319">
    <property type="entry name" value="BETA-LACTAMASE-RELATED"/>
    <property type="match status" value="1"/>
</dbReference>
<dbReference type="InParanoid" id="A0A177CL41"/>
<reference evidence="2 3" key="1">
    <citation type="submission" date="2016-05" db="EMBL/GenBank/DDBJ databases">
        <title>Comparative analysis of secretome profiles of manganese(II)-oxidizing ascomycete fungi.</title>
        <authorList>
            <consortium name="DOE Joint Genome Institute"/>
            <person name="Zeiner C.A."/>
            <person name="Purvine S.O."/>
            <person name="Zink E.M."/>
            <person name="Wu S."/>
            <person name="Pasa-Tolic L."/>
            <person name="Chaput D.L."/>
            <person name="Haridas S."/>
            <person name="Grigoriev I.V."/>
            <person name="Santelli C.M."/>
            <person name="Hansel C.M."/>
        </authorList>
    </citation>
    <scope>NUCLEOTIDE SEQUENCE [LARGE SCALE GENOMIC DNA]</scope>
    <source>
        <strain evidence="2 3">AP3s5-JAC2a</strain>
    </source>
</reference>
<dbReference type="STRING" id="1460663.A0A177CL41"/>
<dbReference type="Gene3D" id="3.40.710.10">
    <property type="entry name" value="DD-peptidase/beta-lactamase superfamily"/>
    <property type="match status" value="1"/>
</dbReference>
<dbReference type="PANTHER" id="PTHR43319:SF3">
    <property type="entry name" value="BETA-LACTAMASE-RELATED DOMAIN-CONTAINING PROTEIN"/>
    <property type="match status" value="1"/>
</dbReference>
<sequence>MDPRIKSALARSIELGEFKIDVSAYHRDKKIVDAYVGEVDKDKSSPVTRNTTFPIFSFTRGVTVLAVRIQADRGLIDVQEPIANYWPEFEVDGKEEVTVEMALSHRAGIPQMPQDMVERIAEFKPFFTPGIANAHQVLDRSTHRLLDIFVREEICELLSIEDFYLGVPDEELYRAAGHGPGSGAIADARSVARILPLITNERAEGLTRPRTNADDPDQILPIPISQPNASDPLVSNHHDIVYSPRSGGSLAFADILDNLAVAICHNDMDSVLVLEPERIFAPIMKEIRETVADRV</sequence>
<protein>
    <submittedName>
        <fullName evidence="2">Beta-lactamase/transpeptidase-like protein</fullName>
    </submittedName>
</protein>
<dbReference type="Proteomes" id="UP000077069">
    <property type="component" value="Unassembled WGS sequence"/>
</dbReference>
<evidence type="ECO:0000313" key="3">
    <source>
        <dbReference type="Proteomes" id="UP000077069"/>
    </source>
</evidence>
<dbReference type="InterPro" id="IPR001466">
    <property type="entry name" value="Beta-lactam-related"/>
</dbReference>
<gene>
    <name evidence="2" type="ORF">CC84DRAFT_1186447</name>
</gene>
<proteinExistence type="predicted"/>
<dbReference type="InterPro" id="IPR012338">
    <property type="entry name" value="Beta-lactam/transpept-like"/>
</dbReference>
<dbReference type="Pfam" id="PF00144">
    <property type="entry name" value="Beta-lactamase"/>
    <property type="match status" value="1"/>
</dbReference>
<dbReference type="GeneID" id="28764347"/>
<name>A0A177CL41_9PLEO</name>
<dbReference type="OrthoDB" id="5946976at2759"/>
<evidence type="ECO:0000259" key="1">
    <source>
        <dbReference type="Pfam" id="PF00144"/>
    </source>
</evidence>
<dbReference type="RefSeq" id="XP_018037872.1">
    <property type="nucleotide sequence ID" value="XM_018180861.1"/>
</dbReference>
<dbReference type="SUPFAM" id="SSF56601">
    <property type="entry name" value="beta-lactamase/transpeptidase-like"/>
    <property type="match status" value="1"/>
</dbReference>
<dbReference type="EMBL" id="KV441551">
    <property type="protein sequence ID" value="OAG07507.1"/>
    <property type="molecule type" value="Genomic_DNA"/>
</dbReference>
<accession>A0A177CL41</accession>
<organism evidence="2 3">
    <name type="scientific">Paraphaeosphaeria sporulosa</name>
    <dbReference type="NCBI Taxonomy" id="1460663"/>
    <lineage>
        <taxon>Eukaryota</taxon>
        <taxon>Fungi</taxon>
        <taxon>Dikarya</taxon>
        <taxon>Ascomycota</taxon>
        <taxon>Pezizomycotina</taxon>
        <taxon>Dothideomycetes</taxon>
        <taxon>Pleosporomycetidae</taxon>
        <taxon>Pleosporales</taxon>
        <taxon>Massarineae</taxon>
        <taxon>Didymosphaeriaceae</taxon>
        <taxon>Paraphaeosphaeria</taxon>
    </lineage>
</organism>
<feature type="domain" description="Beta-lactamase-related" evidence="1">
    <location>
        <begin position="23"/>
        <end position="218"/>
    </location>
</feature>
<dbReference type="AlphaFoldDB" id="A0A177CL41"/>
<keyword evidence="3" id="KW-1185">Reference proteome</keyword>
<evidence type="ECO:0000313" key="2">
    <source>
        <dbReference type="EMBL" id="OAG07507.1"/>
    </source>
</evidence>